<dbReference type="GO" id="GO:0005979">
    <property type="term" value="P:regulation of glycogen biosynthetic process"/>
    <property type="evidence" value="ECO:0007669"/>
    <property type="project" value="TreeGrafter"/>
</dbReference>
<dbReference type="Gene3D" id="2.60.40.2440">
    <property type="entry name" value="Carbohydrate binding type-21 domain"/>
    <property type="match status" value="1"/>
</dbReference>
<dbReference type="AlphaFoldDB" id="A0A6P5ADL0"/>
<dbReference type="InterPro" id="IPR050782">
    <property type="entry name" value="PP1_regulatory_subunit_3"/>
</dbReference>
<keyword evidence="3" id="KW-1185">Reference proteome</keyword>
<dbReference type="OrthoDB" id="1881at2759"/>
<reference evidence="4" key="1">
    <citation type="submission" date="2025-08" db="UniProtKB">
        <authorList>
            <consortium name="RefSeq"/>
        </authorList>
    </citation>
    <scope>IDENTIFICATION</scope>
    <source>
        <tissue evidence="4">Gonad</tissue>
    </source>
</reference>
<dbReference type="RefSeq" id="XP_019641367.1">
    <property type="nucleotide sequence ID" value="XM_019785808.1"/>
</dbReference>
<dbReference type="GeneID" id="109482918"/>
<evidence type="ECO:0000313" key="3">
    <source>
        <dbReference type="Proteomes" id="UP000515135"/>
    </source>
</evidence>
<accession>A0A6P5ADL0</accession>
<organism evidence="3 4">
    <name type="scientific">Branchiostoma belcheri</name>
    <name type="common">Amphioxus</name>
    <dbReference type="NCBI Taxonomy" id="7741"/>
    <lineage>
        <taxon>Eukaryota</taxon>
        <taxon>Metazoa</taxon>
        <taxon>Chordata</taxon>
        <taxon>Cephalochordata</taxon>
        <taxon>Leptocardii</taxon>
        <taxon>Amphioxiformes</taxon>
        <taxon>Branchiostomatidae</taxon>
        <taxon>Branchiostoma</taxon>
    </lineage>
</organism>
<dbReference type="GO" id="GO:2001069">
    <property type="term" value="F:glycogen binding"/>
    <property type="evidence" value="ECO:0007669"/>
    <property type="project" value="TreeGrafter"/>
</dbReference>
<dbReference type="Proteomes" id="UP000515135">
    <property type="component" value="Unplaced"/>
</dbReference>
<feature type="domain" description="CBM21" evidence="2">
    <location>
        <begin position="161"/>
        <end position="267"/>
    </location>
</feature>
<protein>
    <submittedName>
        <fullName evidence="4">Protein phosphatase 1 regulatory subunit 3B-like</fullName>
    </submittedName>
</protein>
<dbReference type="KEGG" id="bbel:109482918"/>
<proteinExistence type="predicted"/>
<feature type="region of interest" description="Disordered" evidence="1">
    <location>
        <begin position="76"/>
        <end position="97"/>
    </location>
</feature>
<gene>
    <name evidence="4" type="primary">LOC109482918</name>
</gene>
<evidence type="ECO:0000256" key="1">
    <source>
        <dbReference type="SAM" id="MobiDB-lite"/>
    </source>
</evidence>
<dbReference type="InterPro" id="IPR005036">
    <property type="entry name" value="CBM21_dom"/>
</dbReference>
<dbReference type="GO" id="GO:0008157">
    <property type="term" value="F:protein phosphatase 1 binding"/>
    <property type="evidence" value="ECO:0007669"/>
    <property type="project" value="TreeGrafter"/>
</dbReference>
<sequence length="315" mass="35360">MLAIRSPVAAMPVDCGFMYPPSPSPPHIGYLNASGLLRDLEKLRLRSASRSQMTKPLYSKCRTTLLTPLKPCINRAEEPKHVTNNSRDAKGKGKARKKVSFADTQGLSLVSVRLVEDPQEPPVLSTNLIAAVINGARPSAEQHSNLVFNFAQPAADYLTMRQRLDRQNVCLENAIIKEKSIMGTVKVKNLAFEKQLEVRVTFNGWESYKDLEASYSSSEGKNYDTFSFEFDVPSHLQPQNKIEFCLAYTCGGQTHWDSNDGQNYQIVSAEWKSMQEFTSPWTRANNRDSPSPVSDYVSPQFPTWAAHAKSDIPYY</sequence>
<dbReference type="PANTHER" id="PTHR12307:SF36">
    <property type="entry name" value="GLYCOGEN-BINDING SUBUNIT 76A"/>
    <property type="match status" value="1"/>
</dbReference>
<evidence type="ECO:0000313" key="4">
    <source>
        <dbReference type="RefSeq" id="XP_019641367.1"/>
    </source>
</evidence>
<dbReference type="Pfam" id="PF03370">
    <property type="entry name" value="CBM_21"/>
    <property type="match status" value="1"/>
</dbReference>
<feature type="compositionally biased region" description="Basic and acidic residues" evidence="1">
    <location>
        <begin position="76"/>
        <end position="91"/>
    </location>
</feature>
<evidence type="ECO:0000259" key="2">
    <source>
        <dbReference type="PROSITE" id="PS51159"/>
    </source>
</evidence>
<dbReference type="PANTHER" id="PTHR12307">
    <property type="entry name" value="PROTEIN PHOSPHATASE 1 REGULATORY SUBUNIT"/>
    <property type="match status" value="1"/>
</dbReference>
<dbReference type="InterPro" id="IPR038175">
    <property type="entry name" value="CBM21_dom_sf"/>
</dbReference>
<name>A0A6P5ADL0_BRABE</name>
<dbReference type="GO" id="GO:0000164">
    <property type="term" value="C:protein phosphatase type 1 complex"/>
    <property type="evidence" value="ECO:0007669"/>
    <property type="project" value="TreeGrafter"/>
</dbReference>
<dbReference type="PROSITE" id="PS51159">
    <property type="entry name" value="CBM21"/>
    <property type="match status" value="1"/>
</dbReference>